<dbReference type="eggNOG" id="COG1410">
    <property type="taxonomic scope" value="Bacteria"/>
</dbReference>
<dbReference type="SUPFAM" id="SSF56507">
    <property type="entry name" value="Methionine synthase activation domain-like"/>
    <property type="match status" value="1"/>
</dbReference>
<reference evidence="1 2" key="1">
    <citation type="journal article" date="2009" name="Stand. Genomic Sci.">
        <title>Complete genome sequence of Slackia heliotrinireducens type strain (RHS 1).</title>
        <authorList>
            <person name="Pukall R."/>
            <person name="Lapidus A."/>
            <person name="Nolan M."/>
            <person name="Copeland A."/>
            <person name="Glavina Del Rio T."/>
            <person name="Lucas S."/>
            <person name="Chen F."/>
            <person name="Tice H."/>
            <person name="Cheng J.F."/>
            <person name="Chertkov O."/>
            <person name="Bruce D."/>
            <person name="Goodwin L."/>
            <person name="Kuske C."/>
            <person name="Brettin T."/>
            <person name="Detter J.C."/>
            <person name="Han C."/>
            <person name="Pitluck S."/>
            <person name="Pati A."/>
            <person name="Mavrommatis K."/>
            <person name="Ivanova N."/>
            <person name="Ovchinnikova G."/>
            <person name="Chen A."/>
            <person name="Palaniappan K."/>
            <person name="Schneider S."/>
            <person name="Rohde M."/>
            <person name="Chain P."/>
            <person name="D'haeseleer P."/>
            <person name="Goker M."/>
            <person name="Bristow J."/>
            <person name="Eisen J.A."/>
            <person name="Markowitz V."/>
            <person name="Kyrpides N.C."/>
            <person name="Klenk H.P."/>
            <person name="Hugenholtz P."/>
        </authorList>
    </citation>
    <scope>NUCLEOTIDE SEQUENCE [LARGE SCALE GENOMIC DNA]</scope>
    <source>
        <strain evidence="2">ATCC 29202 / DSM 20476 / NCTC 11029 / RHS 1</strain>
    </source>
</reference>
<dbReference type="InterPro" id="IPR037010">
    <property type="entry name" value="VitB12-dep_Met_synth_activ_sf"/>
</dbReference>
<organism evidence="1 2">
    <name type="scientific">Slackia heliotrinireducens (strain ATCC 29202 / DSM 20476 / NCTC 11029 / RHS 1)</name>
    <name type="common">Peptococcus heliotrinreducens</name>
    <dbReference type="NCBI Taxonomy" id="471855"/>
    <lineage>
        <taxon>Bacteria</taxon>
        <taxon>Bacillati</taxon>
        <taxon>Actinomycetota</taxon>
        <taxon>Coriobacteriia</taxon>
        <taxon>Eggerthellales</taxon>
        <taxon>Eggerthellaceae</taxon>
        <taxon>Slackia</taxon>
    </lineage>
</organism>
<gene>
    <name evidence="1" type="ordered locus">Shel_23500</name>
</gene>
<evidence type="ECO:0000313" key="1">
    <source>
        <dbReference type="EMBL" id="ACV23359.1"/>
    </source>
</evidence>
<proteinExistence type="predicted"/>
<keyword evidence="2" id="KW-1185">Reference proteome</keyword>
<dbReference type="HOGENOM" id="CLU_079580_2_0_11"/>
<name>C7N1R8_SLAHD</name>
<dbReference type="RefSeq" id="WP_012799459.1">
    <property type="nucleotide sequence ID" value="NC_013165.1"/>
</dbReference>
<dbReference type="STRING" id="471855.Shel_23500"/>
<dbReference type="Gene3D" id="3.40.109.40">
    <property type="match status" value="1"/>
</dbReference>
<accession>C7N1R8</accession>
<dbReference type="Proteomes" id="UP000002026">
    <property type="component" value="Chromosome"/>
</dbReference>
<dbReference type="EMBL" id="CP001684">
    <property type="protein sequence ID" value="ACV23359.1"/>
    <property type="molecule type" value="Genomic_DNA"/>
</dbReference>
<evidence type="ECO:0000313" key="2">
    <source>
        <dbReference type="Proteomes" id="UP000002026"/>
    </source>
</evidence>
<dbReference type="KEGG" id="shi:Shel_23500"/>
<protein>
    <submittedName>
        <fullName evidence="1">Vitamin B12 dependent methionine synthase</fullName>
    </submittedName>
</protein>
<dbReference type="GO" id="GO:0008705">
    <property type="term" value="F:methionine synthase activity"/>
    <property type="evidence" value="ECO:0007669"/>
    <property type="project" value="InterPro"/>
</dbReference>
<dbReference type="AlphaFoldDB" id="C7N1R8"/>
<sequence>MPRYHVDKSETLRYLGYAGQSVDAALDARIDQVIAHCEATSQPRFVHRTFPLEFSSEGVKPVGAALVLKGEDIRRHLEGARACALLACTLGLANERELARMKAVGPVDALVYSCAGSSLVERVADACEAEIVAQAADAGLHANWRYSPGYGDFPLEIQSAFVRALGADKMLGITVTDTDLLIPSKSVTAVIGLFDEVPANWKRNCDTCVCAPYCSLRKAGTPCWQ</sequence>